<keyword evidence="9" id="KW-0472">Membrane</keyword>
<keyword evidence="5" id="KW-0663">Pyridoxal phosphate</keyword>
<keyword evidence="4" id="KW-0210">Decarboxylase</keyword>
<dbReference type="GO" id="GO:0004058">
    <property type="term" value="F:aromatic-L-amino-acid decarboxylase activity"/>
    <property type="evidence" value="ECO:0007669"/>
    <property type="project" value="UniProtKB-EC"/>
</dbReference>
<dbReference type="AlphaFoldDB" id="A0A0N0P9U7"/>
<feature type="transmembrane region" description="Helical" evidence="9">
    <location>
        <begin position="86"/>
        <end position="107"/>
    </location>
</feature>
<dbReference type="InterPro" id="IPR015424">
    <property type="entry name" value="PyrdxlP-dep_Trfase"/>
</dbReference>
<evidence type="ECO:0000256" key="2">
    <source>
        <dbReference type="ARBA" id="ARBA00011738"/>
    </source>
</evidence>
<dbReference type="FunFam" id="1.20.1340.10:FF:000001">
    <property type="entry name" value="Histidine decarboxylase"/>
    <property type="match status" value="2"/>
</dbReference>
<evidence type="ECO:0000256" key="3">
    <source>
        <dbReference type="ARBA" id="ARBA00022584"/>
    </source>
</evidence>
<evidence type="ECO:0000256" key="9">
    <source>
        <dbReference type="SAM" id="Phobius"/>
    </source>
</evidence>
<dbReference type="EC" id="4.1.1.28" evidence="6"/>
<dbReference type="InterPro" id="IPR002129">
    <property type="entry name" value="PyrdxlP-dep_de-COase"/>
</dbReference>
<protein>
    <recommendedName>
        <fullName evidence="7">Aromatic-L-amino-acid decarboxylase</fullName>
        <ecNumber evidence="6">4.1.1.28</ecNumber>
    </recommendedName>
    <alternativeName>
        <fullName evidence="8">DOPA decarboxylase</fullName>
    </alternativeName>
</protein>
<gene>
    <name evidence="10" type="ORF">RR46_00387</name>
</gene>
<organism evidence="10 11">
    <name type="scientific">Papilio xuthus</name>
    <name type="common">Asian swallowtail butterfly</name>
    <dbReference type="NCBI Taxonomy" id="66420"/>
    <lineage>
        <taxon>Eukaryota</taxon>
        <taxon>Metazoa</taxon>
        <taxon>Ecdysozoa</taxon>
        <taxon>Arthropoda</taxon>
        <taxon>Hexapoda</taxon>
        <taxon>Insecta</taxon>
        <taxon>Pterygota</taxon>
        <taxon>Neoptera</taxon>
        <taxon>Endopterygota</taxon>
        <taxon>Lepidoptera</taxon>
        <taxon>Glossata</taxon>
        <taxon>Ditrysia</taxon>
        <taxon>Papilionoidea</taxon>
        <taxon>Papilionidae</taxon>
        <taxon>Papilioninae</taxon>
        <taxon>Papilio</taxon>
    </lineage>
</organism>
<evidence type="ECO:0000256" key="4">
    <source>
        <dbReference type="ARBA" id="ARBA00022793"/>
    </source>
</evidence>
<dbReference type="PRINTS" id="PR00800">
    <property type="entry name" value="YHDCRBOXLASE"/>
</dbReference>
<dbReference type="GO" id="GO:0042427">
    <property type="term" value="P:serotonin biosynthetic process"/>
    <property type="evidence" value="ECO:0007669"/>
    <property type="project" value="TreeGrafter"/>
</dbReference>
<dbReference type="GO" id="GO:0030170">
    <property type="term" value="F:pyridoxal phosphate binding"/>
    <property type="evidence" value="ECO:0007669"/>
    <property type="project" value="InterPro"/>
</dbReference>
<keyword evidence="9" id="KW-0812">Transmembrane</keyword>
<dbReference type="STRING" id="66420.A0A0N0P9U7"/>
<dbReference type="Proteomes" id="UP000053268">
    <property type="component" value="Unassembled WGS sequence"/>
</dbReference>
<evidence type="ECO:0000313" key="11">
    <source>
        <dbReference type="Proteomes" id="UP000053268"/>
    </source>
</evidence>
<evidence type="ECO:0000313" key="10">
    <source>
        <dbReference type="EMBL" id="KPJ03778.1"/>
    </source>
</evidence>
<comment type="subunit">
    <text evidence="2">Homodimer.</text>
</comment>
<dbReference type="InterPro" id="IPR010977">
    <property type="entry name" value="Aromatic_deC"/>
</dbReference>
<dbReference type="Gene3D" id="1.20.1340.10">
    <property type="entry name" value="dopa decarboxylase, N-terminal domain"/>
    <property type="match status" value="2"/>
</dbReference>
<name>A0A0N0P9U7_PAPXU</name>
<evidence type="ECO:0000256" key="7">
    <source>
        <dbReference type="ARBA" id="ARBA00040968"/>
    </source>
</evidence>
<reference evidence="10 11" key="1">
    <citation type="journal article" date="2015" name="Nat. Commun.">
        <title>Outbred genome sequencing and CRISPR/Cas9 gene editing in butterflies.</title>
        <authorList>
            <person name="Li X."/>
            <person name="Fan D."/>
            <person name="Zhang W."/>
            <person name="Liu G."/>
            <person name="Zhang L."/>
            <person name="Zhao L."/>
            <person name="Fang X."/>
            <person name="Chen L."/>
            <person name="Dong Y."/>
            <person name="Chen Y."/>
            <person name="Ding Y."/>
            <person name="Zhao R."/>
            <person name="Feng M."/>
            <person name="Zhu Y."/>
            <person name="Feng Y."/>
            <person name="Jiang X."/>
            <person name="Zhu D."/>
            <person name="Xiang H."/>
            <person name="Feng X."/>
            <person name="Li S."/>
            <person name="Wang J."/>
            <person name="Zhang G."/>
            <person name="Kronforst M.R."/>
            <person name="Wang W."/>
        </authorList>
    </citation>
    <scope>NUCLEOTIDE SEQUENCE [LARGE SCALE GENOMIC DNA]</scope>
    <source>
        <strain evidence="10">Ya'a_city_454_Px</strain>
        <tissue evidence="10">Whole body</tissue>
    </source>
</reference>
<evidence type="ECO:0000256" key="1">
    <source>
        <dbReference type="ARBA" id="ARBA00001933"/>
    </source>
</evidence>
<dbReference type="GO" id="GO:0019752">
    <property type="term" value="P:carboxylic acid metabolic process"/>
    <property type="evidence" value="ECO:0007669"/>
    <property type="project" value="InterPro"/>
</dbReference>
<keyword evidence="3" id="KW-0127">Catecholamine biosynthesis</keyword>
<feature type="transmembrane region" description="Helical" evidence="9">
    <location>
        <begin position="205"/>
        <end position="228"/>
    </location>
</feature>
<evidence type="ECO:0000256" key="5">
    <source>
        <dbReference type="ARBA" id="ARBA00022898"/>
    </source>
</evidence>
<comment type="cofactor">
    <cofactor evidence="1">
        <name>pyridoxal 5'-phosphate</name>
        <dbReference type="ChEBI" id="CHEBI:597326"/>
    </cofactor>
</comment>
<dbReference type="PANTHER" id="PTHR11999">
    <property type="entry name" value="GROUP II PYRIDOXAL-5-PHOSPHATE DECARBOXYLASE"/>
    <property type="match status" value="1"/>
</dbReference>
<dbReference type="PANTHER" id="PTHR11999:SF167">
    <property type="entry name" value="AROMATIC-L-AMINO-ACID DECARBOXYLASE"/>
    <property type="match status" value="1"/>
</dbReference>
<dbReference type="GO" id="GO:0006520">
    <property type="term" value="P:amino acid metabolic process"/>
    <property type="evidence" value="ECO:0007669"/>
    <property type="project" value="InterPro"/>
</dbReference>
<keyword evidence="4" id="KW-0456">Lyase</keyword>
<dbReference type="GO" id="GO:0005737">
    <property type="term" value="C:cytoplasm"/>
    <property type="evidence" value="ECO:0007669"/>
    <property type="project" value="TreeGrafter"/>
</dbReference>
<dbReference type="Pfam" id="PF00282">
    <property type="entry name" value="Pyridoxal_deC"/>
    <property type="match status" value="2"/>
</dbReference>
<sequence>MEAGDFKDFAKAMTDYIAEYLENIRDRPVVPLVKPGYLRPLVPEQAPDKAEPWTAVMADIERVVMSGVTHWHSPRFHAYFPTANSYPAIVADMLSGAIACIGFTWVLTMTEMDLKLKFETMEAGDFKDFAKAMTDYIAEYLENIRDRPVVPLVKPGYLRPLVPEQAPDKAEPWTAVMADIERVVMSGVTHWHSPRFHAYFPTANSYPAIVADMLSGAIACIGFTWVSWNYLH</sequence>
<keyword evidence="9" id="KW-1133">Transmembrane helix</keyword>
<evidence type="ECO:0000256" key="6">
    <source>
        <dbReference type="ARBA" id="ARBA00038886"/>
    </source>
</evidence>
<accession>A0A0N0P9U7</accession>
<dbReference type="EMBL" id="KQ459128">
    <property type="protein sequence ID" value="KPJ03778.1"/>
    <property type="molecule type" value="Genomic_DNA"/>
</dbReference>
<keyword evidence="11" id="KW-1185">Reference proteome</keyword>
<evidence type="ECO:0000256" key="8">
    <source>
        <dbReference type="ARBA" id="ARBA00041275"/>
    </source>
</evidence>
<proteinExistence type="predicted"/>
<dbReference type="SUPFAM" id="SSF53383">
    <property type="entry name" value="PLP-dependent transferases"/>
    <property type="match status" value="2"/>
</dbReference>
<dbReference type="GO" id="GO:0042423">
    <property type="term" value="P:catecholamine biosynthetic process"/>
    <property type="evidence" value="ECO:0007669"/>
    <property type="project" value="UniProtKB-KW"/>
</dbReference>